<dbReference type="STRING" id="1499687.BN1080_01101"/>
<accession>A0A098EIR0</accession>
<dbReference type="Proteomes" id="UP000043699">
    <property type="component" value="Unassembled WGS sequence"/>
</dbReference>
<organism evidence="1 2">
    <name type="scientific">Planococcus massiliensis</name>
    <dbReference type="NCBI Taxonomy" id="1499687"/>
    <lineage>
        <taxon>Bacteria</taxon>
        <taxon>Bacillati</taxon>
        <taxon>Bacillota</taxon>
        <taxon>Bacilli</taxon>
        <taxon>Bacillales</taxon>
        <taxon>Caryophanaceae</taxon>
        <taxon>Planococcus</taxon>
    </lineage>
</organism>
<protein>
    <submittedName>
        <fullName evidence="1">Uncharacterized protein</fullName>
    </submittedName>
</protein>
<keyword evidence="2" id="KW-1185">Reference proteome</keyword>
<evidence type="ECO:0000313" key="2">
    <source>
        <dbReference type="Proteomes" id="UP000043699"/>
    </source>
</evidence>
<dbReference type="EMBL" id="CCXS01000001">
    <property type="protein sequence ID" value="CEG22179.1"/>
    <property type="molecule type" value="Genomic_DNA"/>
</dbReference>
<dbReference type="RefSeq" id="WP_052650900.1">
    <property type="nucleotide sequence ID" value="NZ_CCXS01000001.1"/>
</dbReference>
<proteinExistence type="predicted"/>
<reference evidence="1 2" key="1">
    <citation type="submission" date="2014-09" db="EMBL/GenBank/DDBJ databases">
        <authorList>
            <person name="Urmite Genomes Urmite Genomes"/>
        </authorList>
    </citation>
    <scope>NUCLEOTIDE SEQUENCE [LARGE SCALE GENOMIC DNA]</scope>
    <source>
        <strain evidence="1 2">ES2</strain>
    </source>
</reference>
<name>A0A098EIR0_9BACL</name>
<dbReference type="AlphaFoldDB" id="A0A098EIR0"/>
<evidence type="ECO:0000313" key="1">
    <source>
        <dbReference type="EMBL" id="CEG22179.1"/>
    </source>
</evidence>
<gene>
    <name evidence="1" type="ORF">BN1080_01101</name>
</gene>
<dbReference type="OrthoDB" id="2428990at2"/>
<sequence length="97" mass="11292">MAARRIMVGYIELTEEESQKLYEQVSKDKELDGYDGLQSLMEDFDSRIIEPEAKPLADVLDAEEAPTEEKTKGIRFIEIFNKLEEDSRYRIQSSKQD</sequence>